<feature type="non-terminal residue" evidence="1">
    <location>
        <position position="1"/>
    </location>
</feature>
<dbReference type="EMBL" id="CAJNOC010012753">
    <property type="protein sequence ID" value="CAF1155331.1"/>
    <property type="molecule type" value="Genomic_DNA"/>
</dbReference>
<dbReference type="Proteomes" id="UP000663879">
    <property type="component" value="Unassembled WGS sequence"/>
</dbReference>
<dbReference type="InterPro" id="IPR043502">
    <property type="entry name" value="DNA/RNA_pol_sf"/>
</dbReference>
<evidence type="ECO:0000313" key="2">
    <source>
        <dbReference type="Proteomes" id="UP000663879"/>
    </source>
</evidence>
<proteinExistence type="predicted"/>
<dbReference type="PANTHER" id="PTHR33568">
    <property type="entry name" value="DNA POLYMERASE"/>
    <property type="match status" value="1"/>
</dbReference>
<dbReference type="OrthoDB" id="10053808at2759"/>
<accession>A0A814T0B1</accession>
<sequence>QCKIQEPINPRDALFGGRKNGVKLHHKFTGNEEKGYYDITSLYLFVQKYCNYLIGHPESSYRLVPSRINNKLVFPVCRTCAELQQNRCTHSVEEKCFEGT</sequence>
<organism evidence="1 2">
    <name type="scientific">Brachionus calyciflorus</name>
    <dbReference type="NCBI Taxonomy" id="104777"/>
    <lineage>
        <taxon>Eukaryota</taxon>
        <taxon>Metazoa</taxon>
        <taxon>Spiralia</taxon>
        <taxon>Gnathifera</taxon>
        <taxon>Rotifera</taxon>
        <taxon>Eurotatoria</taxon>
        <taxon>Monogononta</taxon>
        <taxon>Pseudotrocha</taxon>
        <taxon>Ploima</taxon>
        <taxon>Brachionidae</taxon>
        <taxon>Brachionus</taxon>
    </lineage>
</organism>
<gene>
    <name evidence="1" type="ORF">OXX778_LOCUS23443</name>
</gene>
<protein>
    <recommendedName>
        <fullName evidence="3">DNA-directed DNA polymerase</fullName>
    </recommendedName>
</protein>
<dbReference type="PANTHER" id="PTHR33568:SF3">
    <property type="entry name" value="DNA-DIRECTED DNA POLYMERASE"/>
    <property type="match status" value="1"/>
</dbReference>
<name>A0A814T0B1_9BILA</name>
<dbReference type="AlphaFoldDB" id="A0A814T0B1"/>
<evidence type="ECO:0008006" key="3">
    <source>
        <dbReference type="Google" id="ProtNLM"/>
    </source>
</evidence>
<comment type="caution">
    <text evidence="1">The sequence shown here is derived from an EMBL/GenBank/DDBJ whole genome shotgun (WGS) entry which is preliminary data.</text>
</comment>
<evidence type="ECO:0000313" key="1">
    <source>
        <dbReference type="EMBL" id="CAF1155331.1"/>
    </source>
</evidence>
<reference evidence="1" key="1">
    <citation type="submission" date="2021-02" db="EMBL/GenBank/DDBJ databases">
        <authorList>
            <person name="Nowell W R."/>
        </authorList>
    </citation>
    <scope>NUCLEOTIDE SEQUENCE</scope>
    <source>
        <strain evidence="1">Ploen Becks lab</strain>
    </source>
</reference>
<keyword evidence="2" id="KW-1185">Reference proteome</keyword>
<dbReference type="SUPFAM" id="SSF56672">
    <property type="entry name" value="DNA/RNA polymerases"/>
    <property type="match status" value="1"/>
</dbReference>